<protein>
    <recommendedName>
        <fullName evidence="3">Phage protein, HK97 gp10 family</fullName>
    </recommendedName>
</protein>
<name>A0A1H4CFC7_9BACT</name>
<gene>
    <name evidence="1" type="ORF">SAMN05192529_13124</name>
</gene>
<dbReference type="EMBL" id="FNQY01000031">
    <property type="protein sequence ID" value="SEA59087.1"/>
    <property type="molecule type" value="Genomic_DNA"/>
</dbReference>
<evidence type="ECO:0008006" key="3">
    <source>
        <dbReference type="Google" id="ProtNLM"/>
    </source>
</evidence>
<evidence type="ECO:0000313" key="1">
    <source>
        <dbReference type="EMBL" id="SEA59087.1"/>
    </source>
</evidence>
<dbReference type="OrthoDB" id="765031at2"/>
<dbReference type="STRING" id="551991.SAMN05192529_13124"/>
<proteinExistence type="predicted"/>
<organism evidence="1 2">
    <name type="scientific">Arachidicoccus rhizosphaerae</name>
    <dbReference type="NCBI Taxonomy" id="551991"/>
    <lineage>
        <taxon>Bacteria</taxon>
        <taxon>Pseudomonadati</taxon>
        <taxon>Bacteroidota</taxon>
        <taxon>Chitinophagia</taxon>
        <taxon>Chitinophagales</taxon>
        <taxon>Chitinophagaceae</taxon>
        <taxon>Arachidicoccus</taxon>
    </lineage>
</organism>
<sequence length="136" mass="15506">MAQLKGFDTVMRALQEKQNRIKAVTDQVMKESSQEILTRAKGKCQFPEVRRELTLQYIDGKWIVSTQTPESAYVEFGTGLFAKRYVPGLPGSWQQMAWNFYINGKGRTPSFPYLYPAYEEVTAHVMDTLAEAIEGT</sequence>
<accession>A0A1H4CFC7</accession>
<dbReference type="RefSeq" id="WP_139188194.1">
    <property type="nucleotide sequence ID" value="NZ_FNQY01000031.1"/>
</dbReference>
<reference evidence="1 2" key="1">
    <citation type="submission" date="2016-10" db="EMBL/GenBank/DDBJ databases">
        <authorList>
            <person name="de Groot N.N."/>
        </authorList>
    </citation>
    <scope>NUCLEOTIDE SEQUENCE [LARGE SCALE GENOMIC DNA]</scope>
    <source>
        <strain evidence="1 2">Vu-144</strain>
    </source>
</reference>
<evidence type="ECO:0000313" key="2">
    <source>
        <dbReference type="Proteomes" id="UP000199041"/>
    </source>
</evidence>
<dbReference type="Proteomes" id="UP000199041">
    <property type="component" value="Unassembled WGS sequence"/>
</dbReference>
<dbReference type="AlphaFoldDB" id="A0A1H4CFC7"/>
<keyword evidence="2" id="KW-1185">Reference proteome</keyword>